<reference evidence="3 4" key="1">
    <citation type="submission" date="2019-03" db="EMBL/GenBank/DDBJ databases">
        <title>Genomic Encyclopedia of Type Strains, Phase IV (KMG-IV): sequencing the most valuable type-strain genomes for metagenomic binning, comparative biology and taxonomic classification.</title>
        <authorList>
            <person name="Goeker M."/>
        </authorList>
    </citation>
    <scope>NUCLEOTIDE SEQUENCE [LARGE SCALE GENOMIC DNA]</scope>
    <source>
        <strain evidence="3 4">DSM 24766</strain>
    </source>
</reference>
<dbReference type="SUPFAM" id="SSF46955">
    <property type="entry name" value="Putative DNA-binding domain"/>
    <property type="match status" value="1"/>
</dbReference>
<dbReference type="SMART" id="SM00422">
    <property type="entry name" value="HTH_MERR"/>
    <property type="match status" value="1"/>
</dbReference>
<feature type="compositionally biased region" description="Low complexity" evidence="1">
    <location>
        <begin position="271"/>
        <end position="280"/>
    </location>
</feature>
<evidence type="ECO:0000313" key="4">
    <source>
        <dbReference type="Proteomes" id="UP000295050"/>
    </source>
</evidence>
<organism evidence="3 4">
    <name type="scientific">Rhodovulum bhavnagarense</name>
    <dbReference type="NCBI Taxonomy" id="992286"/>
    <lineage>
        <taxon>Bacteria</taxon>
        <taxon>Pseudomonadati</taxon>
        <taxon>Pseudomonadota</taxon>
        <taxon>Alphaproteobacteria</taxon>
        <taxon>Rhodobacterales</taxon>
        <taxon>Paracoccaceae</taxon>
        <taxon>Rhodovulum</taxon>
    </lineage>
</organism>
<dbReference type="Proteomes" id="UP000295050">
    <property type="component" value="Unassembled WGS sequence"/>
</dbReference>
<dbReference type="CDD" id="cd04765">
    <property type="entry name" value="HTH_MlrA-like_sg2"/>
    <property type="match status" value="1"/>
</dbReference>
<dbReference type="EMBL" id="SLXU01000003">
    <property type="protein sequence ID" value="TCP61989.1"/>
    <property type="molecule type" value="Genomic_DNA"/>
</dbReference>
<evidence type="ECO:0000256" key="1">
    <source>
        <dbReference type="SAM" id="MobiDB-lite"/>
    </source>
</evidence>
<gene>
    <name evidence="3" type="ORF">EV663_103177</name>
</gene>
<comment type="caution">
    <text evidence="3">The sequence shown here is derived from an EMBL/GenBank/DDBJ whole genome shotgun (WGS) entry which is preliminary data.</text>
</comment>
<dbReference type="GO" id="GO:0006355">
    <property type="term" value="P:regulation of DNA-templated transcription"/>
    <property type="evidence" value="ECO:0007669"/>
    <property type="project" value="InterPro"/>
</dbReference>
<evidence type="ECO:0000259" key="2">
    <source>
        <dbReference type="PROSITE" id="PS50937"/>
    </source>
</evidence>
<keyword evidence="4" id="KW-1185">Reference proteome</keyword>
<dbReference type="InterPro" id="IPR009061">
    <property type="entry name" value="DNA-bd_dom_put_sf"/>
</dbReference>
<dbReference type="InterPro" id="IPR000551">
    <property type="entry name" value="MerR-type_HTH_dom"/>
</dbReference>
<proteinExistence type="predicted"/>
<name>A0A4R2RHS1_9RHOB</name>
<feature type="compositionally biased region" description="Pro residues" evidence="1">
    <location>
        <begin position="259"/>
        <end position="269"/>
    </location>
</feature>
<dbReference type="AlphaFoldDB" id="A0A4R2RHS1"/>
<evidence type="ECO:0000313" key="3">
    <source>
        <dbReference type="EMBL" id="TCP61989.1"/>
    </source>
</evidence>
<dbReference type="PROSITE" id="PS50937">
    <property type="entry name" value="HTH_MERR_2"/>
    <property type="match status" value="1"/>
</dbReference>
<dbReference type="Pfam" id="PF13411">
    <property type="entry name" value="MerR_1"/>
    <property type="match status" value="1"/>
</dbReference>
<feature type="region of interest" description="Disordered" evidence="1">
    <location>
        <begin position="108"/>
        <end position="300"/>
    </location>
</feature>
<protein>
    <submittedName>
        <fullName evidence="3">MerR-like DNA binding protein</fullName>
    </submittedName>
</protein>
<dbReference type="Gene3D" id="1.10.1660.10">
    <property type="match status" value="1"/>
</dbReference>
<sequence length="339" mass="36860">MQKSPDAFRTISEVSEWLDTPAHVLRFWESRFSQVKPVKRAGGRRYYRPADMQLLGGIKRLLHDEGLTIRGVQKILREEGVRAVANLSPQLPGDAAIKDSVEAGLPPLPAVRRSRAKQPDEDAPEAPMIEDVPQDDEDDQEDDNNVVPFGQPRTETDDADPGLPLFARDHPRNDITPPDAEIETTPLNDAPRVQHPAQNDAPPRSETSRKGGNEDSDDMHSGAGPIVETGEEDAHGSRLAGGHPITARPTQSSPASPDRAPPGDPPTVPSPAALRPGADLAADDPADDDPAFAPRSAPLRTLARSPEFHRALRQDSARTIDLVGRLRGLALRMDETHPR</sequence>
<feature type="compositionally biased region" description="Acidic residues" evidence="1">
    <location>
        <begin position="132"/>
        <end position="144"/>
    </location>
</feature>
<dbReference type="RefSeq" id="WP_243697881.1">
    <property type="nucleotide sequence ID" value="NZ_SLXU01000003.1"/>
</dbReference>
<accession>A0A4R2RHS1</accession>
<feature type="domain" description="HTH merR-type" evidence="2">
    <location>
        <begin position="10"/>
        <end position="78"/>
    </location>
</feature>
<feature type="compositionally biased region" description="Acidic residues" evidence="1">
    <location>
        <begin position="281"/>
        <end position="290"/>
    </location>
</feature>
<dbReference type="GO" id="GO:0003677">
    <property type="term" value="F:DNA binding"/>
    <property type="evidence" value="ECO:0007669"/>
    <property type="project" value="InterPro"/>
</dbReference>